<dbReference type="AlphaFoldDB" id="A0AAJ2YZV7"/>
<dbReference type="EMBL" id="JAAAMQ010000017">
    <property type="protein sequence ID" value="NBA12056.1"/>
    <property type="molecule type" value="Genomic_DNA"/>
</dbReference>
<dbReference type="Proteomes" id="UP000719917">
    <property type="component" value="Unassembled WGS sequence"/>
</dbReference>
<organism evidence="1 2">
    <name type="scientific">Weissella confusa</name>
    <name type="common">Lactobacillus confusus</name>
    <dbReference type="NCBI Taxonomy" id="1583"/>
    <lineage>
        <taxon>Bacteria</taxon>
        <taxon>Bacillati</taxon>
        <taxon>Bacillota</taxon>
        <taxon>Bacilli</taxon>
        <taxon>Lactobacillales</taxon>
        <taxon>Lactobacillaceae</taxon>
        <taxon>Weissella</taxon>
    </lineage>
</organism>
<evidence type="ECO:0008006" key="3">
    <source>
        <dbReference type="Google" id="ProtNLM"/>
    </source>
</evidence>
<evidence type="ECO:0000313" key="2">
    <source>
        <dbReference type="Proteomes" id="UP000719917"/>
    </source>
</evidence>
<name>A0AAJ2YZV7_WEICO</name>
<accession>A0AAJ2YZV7</accession>
<gene>
    <name evidence="1" type="ORF">GTU77_07480</name>
</gene>
<evidence type="ECO:0000313" key="1">
    <source>
        <dbReference type="EMBL" id="NBA12056.1"/>
    </source>
</evidence>
<proteinExistence type="predicted"/>
<reference evidence="1" key="1">
    <citation type="submission" date="2020-01" db="EMBL/GenBank/DDBJ databases">
        <title>First Reported Case and Whole Genome of Weissella confusa in an Equid.</title>
        <authorList>
            <person name="Little S.V."/>
            <person name="Lawhon S.D."/>
        </authorList>
    </citation>
    <scope>NUCLEOTIDE SEQUENCE</scope>
    <source>
        <strain evidence="1">718955</strain>
    </source>
</reference>
<dbReference type="RefSeq" id="WP_161691230.1">
    <property type="nucleotide sequence ID" value="NZ_JAAAMQ010000017.1"/>
</dbReference>
<comment type="caution">
    <text evidence="1">The sequence shown here is derived from an EMBL/GenBank/DDBJ whole genome shotgun (WGS) entry which is preliminary data.</text>
</comment>
<protein>
    <recommendedName>
        <fullName evidence="3">Mga helix-turn-helix domain-containing protein</fullName>
    </recommendedName>
</protein>
<sequence length="503" mass="58628">MIEWIFGKREYEKIQLLNILIANENQTSLISDLMRQLRWSKYLVLSVIEEVAIDLQDFYKDHQNLLILSSDRRIVTLVSVRQINVEALAAQYFHRTASWQMLISMLNETMHSYTYFAEHYLCAVGTARNTKVMLEKNLAKYNVVVSNDYHLKARSESRLRLMFVDLFRTYWCEKNTPFDTDTEKMIAETMSWLYKEVAVMGALQISAIQEIKIYLGVLFLRVKKCHFTSVEWVDEILQDNERLTGSSKVIVQRLMNQLISQIGISADVAQAESRHFLVFLYALGIFADADEYLCVTDDLTRQQDRLVEVVTDEVKALSDFAFSNTQINRLRHYLTPKLIQLSAKYDVRFSEYDKATVKEGFPEIDYIVGRIIDKFRMSIAMEEGMINNALYMTLSMLICLLCQKERLFPPIRLEVDLPGLPGTRQIISNMILGMPEYNVVVSTQHDSEIDVVISNANRQDVAQQNLFEWQGLPTNKQVQQLRVRLRELRFEKVIKRIKNVKMT</sequence>